<dbReference type="OrthoDB" id="2456396at2"/>
<protein>
    <recommendedName>
        <fullName evidence="4">DUF3953 domain-containing protein</fullName>
    </recommendedName>
</protein>
<reference evidence="2 3" key="1">
    <citation type="submission" date="2016-09" db="EMBL/GenBank/DDBJ databases">
        <title>Bacillus aquimaris SAMM genome sequence reveals colonization and biosurfactant production capacities.</title>
        <authorList>
            <person name="Waghmode S.R."/>
            <person name="Suryavanshi M.V."/>
        </authorList>
    </citation>
    <scope>NUCLEOTIDE SEQUENCE [LARGE SCALE GENOMIC DNA]</scope>
    <source>
        <strain evidence="2 3">SAMM</strain>
    </source>
</reference>
<name>A0A1J6W255_9BACI</name>
<dbReference type="InterPro" id="IPR025018">
    <property type="entry name" value="DUF3953"/>
</dbReference>
<proteinExistence type="predicted"/>
<sequence>MIKTSKFFFGIVTFLLAGMVLLTRNSEWLPFSNLGLGIFTFIVGIEEYQKGRKGNGYWVIGGSIFILVVSLFTFTFLYS</sequence>
<keyword evidence="1" id="KW-0812">Transmembrane</keyword>
<evidence type="ECO:0000256" key="1">
    <source>
        <dbReference type="SAM" id="Phobius"/>
    </source>
</evidence>
<keyword evidence="3" id="KW-1185">Reference proteome</keyword>
<dbReference type="Pfam" id="PF13129">
    <property type="entry name" value="DUF3953"/>
    <property type="match status" value="1"/>
</dbReference>
<evidence type="ECO:0000313" key="2">
    <source>
        <dbReference type="EMBL" id="OIU71661.1"/>
    </source>
</evidence>
<dbReference type="EMBL" id="MINN01000074">
    <property type="protein sequence ID" value="OIU71661.1"/>
    <property type="molecule type" value="Genomic_DNA"/>
</dbReference>
<keyword evidence="1" id="KW-1133">Transmembrane helix</keyword>
<evidence type="ECO:0008006" key="4">
    <source>
        <dbReference type="Google" id="ProtNLM"/>
    </source>
</evidence>
<comment type="caution">
    <text evidence="2">The sequence shown here is derived from an EMBL/GenBank/DDBJ whole genome shotgun (WGS) entry which is preliminary data.</text>
</comment>
<gene>
    <name evidence="2" type="ORF">BHE18_03060</name>
</gene>
<feature type="transmembrane region" description="Helical" evidence="1">
    <location>
        <begin position="57"/>
        <end position="78"/>
    </location>
</feature>
<feature type="transmembrane region" description="Helical" evidence="1">
    <location>
        <begin position="28"/>
        <end position="45"/>
    </location>
</feature>
<dbReference type="Proteomes" id="UP000182062">
    <property type="component" value="Unassembled WGS sequence"/>
</dbReference>
<accession>A0A1J6W255</accession>
<keyword evidence="1" id="KW-0472">Membrane</keyword>
<evidence type="ECO:0000313" key="3">
    <source>
        <dbReference type="Proteomes" id="UP000182062"/>
    </source>
</evidence>
<organism evidence="2 3">
    <name type="scientific">Rossellomorea aquimaris</name>
    <dbReference type="NCBI Taxonomy" id="189382"/>
    <lineage>
        <taxon>Bacteria</taxon>
        <taxon>Bacillati</taxon>
        <taxon>Bacillota</taxon>
        <taxon>Bacilli</taxon>
        <taxon>Bacillales</taxon>
        <taxon>Bacillaceae</taxon>
        <taxon>Rossellomorea</taxon>
    </lineage>
</organism>
<dbReference type="AlphaFoldDB" id="A0A1J6W255"/>
<feature type="transmembrane region" description="Helical" evidence="1">
    <location>
        <begin position="7"/>
        <end position="22"/>
    </location>
</feature>